<evidence type="ECO:0000313" key="2">
    <source>
        <dbReference type="Proteomes" id="UP000799757"/>
    </source>
</evidence>
<proteinExistence type="predicted"/>
<dbReference type="SUPFAM" id="SSF53300">
    <property type="entry name" value="vWA-like"/>
    <property type="match status" value="1"/>
</dbReference>
<sequence length="1004" mass="111592">MTSWKIVPDPTANKVEYTPFLKSRKFFAVDDSGSTAGSILRRERAFVDHVHECFATPDDSVSLWGTDCDAPTKTFDSAQWRSNHSGTRPAQILRLPAALTAIQKSDVWFLLTDGEIYDRDVHLLAELAHEHGVLSVPIVFLIVGSRGRTPDTTNISVGISFFAGSQDTLILFKETETGKVFVIAGKGCFASLGGSAAAQDLASWSAMPVFENEAKLFKHFDSLDIKIATAESRANFPKGVNLGPEWETAQNGPAWVDLDILTEAGVLSDNDVSDLFAEEAFNILSVAFKTRRRIPELRSLVQAQKIEQVAPKLEDVSGAATIISQMGHPDTNDDERKSLQERLREAHVKNRDHYQKTVAEFAGSPKEQSLKKRNQLVDAALRALANIEAASFSADLLSRRSNRARRAEVVASDTTVPMTNLNLEGPSYKGFCLICCGEEEVMAICLKELESEHIDNNTTDFALNFPLAAGSSPKNVNIVSSQNVCFQCALLGPSGLSIYKEKLKAIIPTVHYEGSNKKYINDQLYLALTTGLATGAAGIAQLFMAILDEILKTKTWAGASLDESNISASEQHEAVQRRQTFRWMLDELMQNTRTRQTFTEIGDWVKFPEALAWVAKEFETDGLGSFAVTYPVAGFPRLLSFGRQTDAFSEEVVRQMKVAKAVYSVAAKYLADMQSMFQGPDSGNDWKQKYLEIIYQEFNTSLVPKDGPQALVTDVGMFAARLSVCLGRAGDDWGSAEDKQNIMRKVQVILFWLIYRQKSHCTAQTFFHKINHEEHLATAVLNPSLSVPESELRMTLLSIFAMQDAELINADAAVIHDNIIPFKTPFGPSVLGCGIEACNESFVATDTPEFTPQGLQAIRYARSQHLIKVFGIRGRFEQAETGLPERSAIGKPPSSIHFSLHISVVRTWAEQTREKRHAILNDENAREEFVTAVRKRVCEQGRGNIFQPKIEQDVRGILPSFWKVLAQALRLEGKSDDDITVYEHDFDLNKMEAKMRYELKSMEG</sequence>
<dbReference type="AlphaFoldDB" id="A0A6A6XTR6"/>
<name>A0A6A6XTR6_9PLEO</name>
<dbReference type="EMBL" id="MU001757">
    <property type="protein sequence ID" value="KAF2799872.1"/>
    <property type="molecule type" value="Genomic_DNA"/>
</dbReference>
<protein>
    <submittedName>
        <fullName evidence="1">Uncharacterized protein</fullName>
    </submittedName>
</protein>
<dbReference type="Proteomes" id="UP000799757">
    <property type="component" value="Unassembled WGS sequence"/>
</dbReference>
<organism evidence="1 2">
    <name type="scientific">Melanomma pulvis-pyrius CBS 109.77</name>
    <dbReference type="NCBI Taxonomy" id="1314802"/>
    <lineage>
        <taxon>Eukaryota</taxon>
        <taxon>Fungi</taxon>
        <taxon>Dikarya</taxon>
        <taxon>Ascomycota</taxon>
        <taxon>Pezizomycotina</taxon>
        <taxon>Dothideomycetes</taxon>
        <taxon>Pleosporomycetidae</taxon>
        <taxon>Pleosporales</taxon>
        <taxon>Melanommataceae</taxon>
        <taxon>Melanomma</taxon>
    </lineage>
</organism>
<keyword evidence="2" id="KW-1185">Reference proteome</keyword>
<accession>A0A6A6XTR6</accession>
<reference evidence="1" key="1">
    <citation type="journal article" date="2020" name="Stud. Mycol.">
        <title>101 Dothideomycetes genomes: a test case for predicting lifestyles and emergence of pathogens.</title>
        <authorList>
            <person name="Haridas S."/>
            <person name="Albert R."/>
            <person name="Binder M."/>
            <person name="Bloem J."/>
            <person name="Labutti K."/>
            <person name="Salamov A."/>
            <person name="Andreopoulos B."/>
            <person name="Baker S."/>
            <person name="Barry K."/>
            <person name="Bills G."/>
            <person name="Bluhm B."/>
            <person name="Cannon C."/>
            <person name="Castanera R."/>
            <person name="Culley D."/>
            <person name="Daum C."/>
            <person name="Ezra D."/>
            <person name="Gonzalez J."/>
            <person name="Henrissat B."/>
            <person name="Kuo A."/>
            <person name="Liang C."/>
            <person name="Lipzen A."/>
            <person name="Lutzoni F."/>
            <person name="Magnuson J."/>
            <person name="Mondo S."/>
            <person name="Nolan M."/>
            <person name="Ohm R."/>
            <person name="Pangilinan J."/>
            <person name="Park H.-J."/>
            <person name="Ramirez L."/>
            <person name="Alfaro M."/>
            <person name="Sun H."/>
            <person name="Tritt A."/>
            <person name="Yoshinaga Y."/>
            <person name="Zwiers L.-H."/>
            <person name="Turgeon B."/>
            <person name="Goodwin S."/>
            <person name="Spatafora J."/>
            <person name="Crous P."/>
            <person name="Grigoriev I."/>
        </authorList>
    </citation>
    <scope>NUCLEOTIDE SEQUENCE</scope>
    <source>
        <strain evidence="1">CBS 109.77</strain>
    </source>
</reference>
<dbReference type="InterPro" id="IPR036465">
    <property type="entry name" value="vWFA_dom_sf"/>
</dbReference>
<dbReference type="OrthoDB" id="3554680at2759"/>
<gene>
    <name evidence="1" type="ORF">K505DRAFT_293946</name>
</gene>
<evidence type="ECO:0000313" key="1">
    <source>
        <dbReference type="EMBL" id="KAF2799872.1"/>
    </source>
</evidence>